<proteinExistence type="predicted"/>
<evidence type="ECO:0000313" key="2">
    <source>
        <dbReference type="Proteomes" id="UP000032352"/>
    </source>
</evidence>
<dbReference type="KEGG" id="tvd:SG34_010645"/>
<protein>
    <submittedName>
        <fullName evidence="1">Uncharacterized protein</fullName>
    </submittedName>
</protein>
<dbReference type="RefSeq" id="WP_044840733.1">
    <property type="nucleotide sequence ID" value="NZ_CP059733.1"/>
</dbReference>
<dbReference type="EMBL" id="CP059733">
    <property type="protein sequence ID" value="WDE07304.1"/>
    <property type="molecule type" value="Genomic_DNA"/>
</dbReference>
<gene>
    <name evidence="1" type="ORF">SG34_010645</name>
</gene>
<organism evidence="1 2">
    <name type="scientific">Thalassomonas viridans</name>
    <dbReference type="NCBI Taxonomy" id="137584"/>
    <lineage>
        <taxon>Bacteria</taxon>
        <taxon>Pseudomonadati</taxon>
        <taxon>Pseudomonadota</taxon>
        <taxon>Gammaproteobacteria</taxon>
        <taxon>Alteromonadales</taxon>
        <taxon>Colwelliaceae</taxon>
        <taxon>Thalassomonas</taxon>
    </lineage>
</organism>
<name>A0AAF0CCE5_9GAMM</name>
<sequence length="126" mass="13904">MVIETLFLGSSNKIVLLLKYARDIYNDNNERIAIAGDTIPFVTNGVTKMELYINGITVSSTTGRIIWNDHGHIELDLGGVEGIEAKKQHQVSLKIWDAGHPTKGQVVIHPRARKASVRIDTVASEL</sequence>
<accession>A0AAF0CCE5</accession>
<dbReference type="Proteomes" id="UP000032352">
    <property type="component" value="Chromosome"/>
</dbReference>
<evidence type="ECO:0000313" key="1">
    <source>
        <dbReference type="EMBL" id="WDE07304.1"/>
    </source>
</evidence>
<reference evidence="1 2" key="2">
    <citation type="journal article" date="2022" name="Mar. Drugs">
        <title>Bioassay-Guided Fractionation Leads to the Detection of Cholic Acid Generated by the Rare Thalassomonas sp.</title>
        <authorList>
            <person name="Pheiffer F."/>
            <person name="Schneider Y.K."/>
            <person name="Hansen E.H."/>
            <person name="Andersen J.H."/>
            <person name="Isaksson J."/>
            <person name="Busche T."/>
            <person name="R C."/>
            <person name="Kalinowski J."/>
            <person name="Zyl L.V."/>
            <person name="Trindade M."/>
        </authorList>
    </citation>
    <scope>NUCLEOTIDE SEQUENCE [LARGE SCALE GENOMIC DNA]</scope>
    <source>
        <strain evidence="1 2">XOM25</strain>
    </source>
</reference>
<dbReference type="AlphaFoldDB" id="A0AAF0CCE5"/>
<reference evidence="1 2" key="1">
    <citation type="journal article" date="2015" name="Genome Announc.">
        <title>Draft Genome Sequences of Marine Isolates of Thalassomonas viridans and Thalassomonas actiniarum.</title>
        <authorList>
            <person name="Olonade I."/>
            <person name="van Zyl L.J."/>
            <person name="Trindade M."/>
        </authorList>
    </citation>
    <scope>NUCLEOTIDE SEQUENCE [LARGE SCALE GENOMIC DNA]</scope>
    <source>
        <strain evidence="1 2">XOM25</strain>
    </source>
</reference>
<keyword evidence="2" id="KW-1185">Reference proteome</keyword>